<sequence length="92" mass="10778">MKFRRILAVIVFFSILTGIHLFFNAINIRLKYQLTDLKIKRGELVSRNRELGTQIAIIENLDSIDQIAKSRLNMYYPEEITYVVPSKEAVIY</sequence>
<dbReference type="InterPro" id="IPR007060">
    <property type="entry name" value="FtsL/DivIC"/>
</dbReference>
<dbReference type="Pfam" id="PF04977">
    <property type="entry name" value="DivIC"/>
    <property type="match status" value="1"/>
</dbReference>
<comment type="caution">
    <text evidence="2">The sequence shown here is derived from an EMBL/GenBank/DDBJ whole genome shotgun (WGS) entry which is preliminary data.</text>
</comment>
<feature type="transmembrane region" description="Helical" evidence="1">
    <location>
        <begin position="6"/>
        <end position="26"/>
    </location>
</feature>
<evidence type="ECO:0000256" key="1">
    <source>
        <dbReference type="SAM" id="Phobius"/>
    </source>
</evidence>
<evidence type="ECO:0008006" key="4">
    <source>
        <dbReference type="Google" id="ProtNLM"/>
    </source>
</evidence>
<accession>A0A1F4T985</accession>
<keyword evidence="1" id="KW-0472">Membrane</keyword>
<keyword evidence="1" id="KW-0812">Transmembrane</keyword>
<dbReference type="AlphaFoldDB" id="A0A1F4T985"/>
<name>A0A1F4T985_UNCSA</name>
<organism evidence="2 3">
    <name type="scientific">candidate division WOR-1 bacterium RIFOXYC12_FULL_54_18</name>
    <dbReference type="NCBI Taxonomy" id="1802584"/>
    <lineage>
        <taxon>Bacteria</taxon>
        <taxon>Bacillati</taxon>
        <taxon>Saganbacteria</taxon>
    </lineage>
</organism>
<gene>
    <name evidence="2" type="ORF">A3K49_06460</name>
</gene>
<proteinExistence type="predicted"/>
<keyword evidence="1" id="KW-1133">Transmembrane helix</keyword>
<evidence type="ECO:0000313" key="2">
    <source>
        <dbReference type="EMBL" id="OGC28583.1"/>
    </source>
</evidence>
<reference evidence="2 3" key="1">
    <citation type="journal article" date="2016" name="Nat. Commun.">
        <title>Thousands of microbial genomes shed light on interconnected biogeochemical processes in an aquifer system.</title>
        <authorList>
            <person name="Anantharaman K."/>
            <person name="Brown C.T."/>
            <person name="Hug L.A."/>
            <person name="Sharon I."/>
            <person name="Castelle C.J."/>
            <person name="Probst A.J."/>
            <person name="Thomas B.C."/>
            <person name="Singh A."/>
            <person name="Wilkins M.J."/>
            <person name="Karaoz U."/>
            <person name="Brodie E.L."/>
            <person name="Williams K.H."/>
            <person name="Hubbard S.S."/>
            <person name="Banfield J.F."/>
        </authorList>
    </citation>
    <scope>NUCLEOTIDE SEQUENCE [LARGE SCALE GENOMIC DNA]</scope>
</reference>
<protein>
    <recommendedName>
        <fullName evidence="4">Cell division protein FtsL</fullName>
    </recommendedName>
</protein>
<dbReference type="Proteomes" id="UP000178602">
    <property type="component" value="Unassembled WGS sequence"/>
</dbReference>
<evidence type="ECO:0000313" key="3">
    <source>
        <dbReference type="Proteomes" id="UP000178602"/>
    </source>
</evidence>
<dbReference type="EMBL" id="MEUG01000001">
    <property type="protein sequence ID" value="OGC28583.1"/>
    <property type="molecule type" value="Genomic_DNA"/>
</dbReference>